<dbReference type="GO" id="GO:0016020">
    <property type="term" value="C:membrane"/>
    <property type="evidence" value="ECO:0007669"/>
    <property type="project" value="TreeGrafter"/>
</dbReference>
<evidence type="ECO:0000259" key="2">
    <source>
        <dbReference type="Pfam" id="PF00561"/>
    </source>
</evidence>
<dbReference type="InterPro" id="IPR050266">
    <property type="entry name" value="AB_hydrolase_sf"/>
</dbReference>
<dbReference type="InterPro" id="IPR000073">
    <property type="entry name" value="AB_hydrolase_1"/>
</dbReference>
<proteinExistence type="predicted"/>
<evidence type="ECO:0000256" key="1">
    <source>
        <dbReference type="ARBA" id="ARBA00022801"/>
    </source>
</evidence>
<feature type="domain" description="AB hydrolase-1" evidence="2">
    <location>
        <begin position="53"/>
        <end position="286"/>
    </location>
</feature>
<gene>
    <name evidence="3" type="ORF">ATR_1200</name>
    <name evidence="4" type="ORF">CRU87_06895</name>
</gene>
<accession>A0AAD0QJ94</accession>
<dbReference type="KEGG" id="atp:ATR_1200"/>
<dbReference type="PANTHER" id="PTHR43798:SF31">
    <property type="entry name" value="AB HYDROLASE SUPERFAMILY PROTEIN YCLE"/>
    <property type="match status" value="1"/>
</dbReference>
<dbReference type="SUPFAM" id="SSF53474">
    <property type="entry name" value="alpha/beta-Hydrolases"/>
    <property type="match status" value="1"/>
</dbReference>
<dbReference type="EMBL" id="CP031367">
    <property type="protein sequence ID" value="AXK49059.1"/>
    <property type="molecule type" value="Genomic_DNA"/>
</dbReference>
<organism evidence="3 5">
    <name type="scientific">Aliarcobacter trophiarum LMG 25534</name>
    <dbReference type="NCBI Taxonomy" id="1032241"/>
    <lineage>
        <taxon>Bacteria</taxon>
        <taxon>Pseudomonadati</taxon>
        <taxon>Campylobacterota</taxon>
        <taxon>Epsilonproteobacteria</taxon>
        <taxon>Campylobacterales</taxon>
        <taxon>Arcobacteraceae</taxon>
        <taxon>Aliarcobacter</taxon>
    </lineage>
</organism>
<dbReference type="GO" id="GO:0016787">
    <property type="term" value="F:hydrolase activity"/>
    <property type="evidence" value="ECO:0007669"/>
    <property type="project" value="UniProtKB-KW"/>
</dbReference>
<evidence type="ECO:0000313" key="6">
    <source>
        <dbReference type="Proteomes" id="UP000289132"/>
    </source>
</evidence>
<dbReference type="AlphaFoldDB" id="A0AAD0QJ94"/>
<dbReference type="PANTHER" id="PTHR43798">
    <property type="entry name" value="MONOACYLGLYCEROL LIPASE"/>
    <property type="match status" value="1"/>
</dbReference>
<protein>
    <submittedName>
        <fullName evidence="3">Alpha/beta hydrolase family protein</fullName>
    </submittedName>
</protein>
<dbReference type="Pfam" id="PF00561">
    <property type="entry name" value="Abhydrolase_1"/>
    <property type="match status" value="1"/>
</dbReference>
<dbReference type="InterPro" id="IPR029058">
    <property type="entry name" value="AB_hydrolase_fold"/>
</dbReference>
<sequence>MQKEALLLNFKIKSLFISILLLSFLYADEYYIQEPILNSQVYINVDGNIENEPIVFVHGLGDEASTIWQESILKLKDNYYVISFDLPGFGKSSKENVEYTPEKYAQILDFLVSKFLENREFYLVGHSMGGAISLKYTMLYQERVKKLMLIDSAGVLHKDAYGEFMIKTQVGKMVDSNKKSELNSQISKLATDITSSLSSILPKDLSSVVRDERYRDKFLNSPTSIAALGLITEDWFDIYKIKTPTFILWGENDEVTPLRSGYVLNFLLDNSELYTIKYAGHVPILNNKEEYFSYLDEFFVKELKKSELEYNNSELIREISNKKGELKDCSYKSLKIKNSNNLTLFNCNIEKLIVENSNVNIINSNIISNDKALIVSNSNIEITSSNIKAQIAIESLNSKLDIAGTKIEGYKSAITSLGENEIIFSLTTILSPNTKQIFHKKESMKNNQKY</sequence>
<dbReference type="Proteomes" id="UP000254504">
    <property type="component" value="Chromosome"/>
</dbReference>
<reference evidence="4 6" key="1">
    <citation type="submission" date="2017-10" db="EMBL/GenBank/DDBJ databases">
        <title>Genomics of the genus Arcobacter.</title>
        <authorList>
            <person name="Perez-Cataluna A."/>
            <person name="Figueras M.J."/>
        </authorList>
    </citation>
    <scope>NUCLEOTIDE SEQUENCE [LARGE SCALE GENOMIC DNA]</scope>
    <source>
        <strain evidence="4 6">LMG 25534</strain>
    </source>
</reference>
<evidence type="ECO:0000313" key="5">
    <source>
        <dbReference type="Proteomes" id="UP000254504"/>
    </source>
</evidence>
<dbReference type="Gene3D" id="3.40.50.1820">
    <property type="entry name" value="alpha/beta hydrolase"/>
    <property type="match status" value="1"/>
</dbReference>
<keyword evidence="1 3" id="KW-0378">Hydrolase</keyword>
<dbReference type="Proteomes" id="UP000289132">
    <property type="component" value="Unassembled WGS sequence"/>
</dbReference>
<dbReference type="EMBL" id="PDKD01000011">
    <property type="protein sequence ID" value="RXJ90949.1"/>
    <property type="molecule type" value="Genomic_DNA"/>
</dbReference>
<evidence type="ECO:0000313" key="4">
    <source>
        <dbReference type="EMBL" id="RXJ90949.1"/>
    </source>
</evidence>
<name>A0AAD0QJ94_9BACT</name>
<reference evidence="3 5" key="2">
    <citation type="submission" date="2018-07" db="EMBL/GenBank/DDBJ databases">
        <title>Complete genome of the Arcobacter trophiarum type strain LMG 25534.</title>
        <authorList>
            <person name="Miller W.G."/>
            <person name="Yee E."/>
        </authorList>
    </citation>
    <scope>NUCLEOTIDE SEQUENCE [LARGE SCALE GENOMIC DNA]</scope>
    <source>
        <strain evidence="3 5">LMG 25534</strain>
    </source>
</reference>
<dbReference type="PRINTS" id="PR00111">
    <property type="entry name" value="ABHYDROLASE"/>
</dbReference>
<evidence type="ECO:0000313" key="3">
    <source>
        <dbReference type="EMBL" id="AXK49059.1"/>
    </source>
</evidence>
<keyword evidence="6" id="KW-1185">Reference proteome</keyword>